<dbReference type="InterPro" id="IPR052726">
    <property type="entry name" value="Phage_Baseplate_Hub"/>
</dbReference>
<dbReference type="RefSeq" id="WP_062869674.1">
    <property type="nucleotide sequence ID" value="NZ_CAMITG010000001.1"/>
</dbReference>
<dbReference type="SUPFAM" id="SSF69279">
    <property type="entry name" value="Phage tail proteins"/>
    <property type="match status" value="1"/>
</dbReference>
<organism evidence="2 3">
    <name type="scientific">Serratia plymuthica</name>
    <dbReference type="NCBI Taxonomy" id="82996"/>
    <lineage>
        <taxon>Bacteria</taxon>
        <taxon>Pseudomonadati</taxon>
        <taxon>Pseudomonadota</taxon>
        <taxon>Gammaproteobacteria</taxon>
        <taxon>Enterobacterales</taxon>
        <taxon>Yersiniaceae</taxon>
        <taxon>Serratia</taxon>
    </lineage>
</organism>
<dbReference type="PANTHER" id="PTHR35862:SF3">
    <property type="entry name" value="FELS-2 PROPHAGE PROTEIN"/>
    <property type="match status" value="1"/>
</dbReference>
<evidence type="ECO:0000313" key="2">
    <source>
        <dbReference type="EMBL" id="QPS22400.1"/>
    </source>
</evidence>
<proteinExistence type="predicted"/>
<evidence type="ECO:0000256" key="1">
    <source>
        <dbReference type="SAM" id="MobiDB-lite"/>
    </source>
</evidence>
<dbReference type="PANTHER" id="PTHR35862">
    <property type="entry name" value="FELS-2 PROPHAGE PROTEIN"/>
    <property type="match status" value="1"/>
</dbReference>
<gene>
    <name evidence="2" type="ORF">I6G64_08505</name>
</gene>
<sequence length="384" mass="42640">MIADVFQPMGAKPAPDFILTLADKDITSDIRNRLISLNMVDNGGLSADQLSISLDDSDGLMALPTRGAILELFLGWENSALVGQGKFIVDTVVHSGAPDMIMITARSIDFRGSLNESRTQSYSNATFGEIVQQISTRNGLREPYLSNELAATRIPHVDQTDETDVQFLSRLALANSARVTVKYQRLQFIRPGYGRSPRGEPNPFKTLTRNDGDSHRFELKDRGSYTGVSASWLNTEQPERASSSVQIERTNRLENARVTQHPAARPSNHATTEQQHTNSYMVGKEKQVYHIAKIFSDKETAMRAAKSLFEQLQRGIATFSITLATGQPDLFPETPVKVFGFKEAIDRQLWVVNKVSHTLSNGGFFSNLELNVYIEGIDIATKET</sequence>
<accession>A0A7T2WE36</accession>
<protein>
    <submittedName>
        <fullName evidence="2">Phage late control D family protein</fullName>
    </submittedName>
</protein>
<feature type="region of interest" description="Disordered" evidence="1">
    <location>
        <begin position="192"/>
        <end position="216"/>
    </location>
</feature>
<name>A0A7T2WE36_SERPL</name>
<dbReference type="Proteomes" id="UP000594967">
    <property type="component" value="Chromosome"/>
</dbReference>
<dbReference type="EMBL" id="CP065673">
    <property type="protein sequence ID" value="QPS22400.1"/>
    <property type="molecule type" value="Genomic_DNA"/>
</dbReference>
<dbReference type="Pfam" id="PF05954">
    <property type="entry name" value="Phage_GPD"/>
    <property type="match status" value="1"/>
</dbReference>
<evidence type="ECO:0000313" key="3">
    <source>
        <dbReference type="Proteomes" id="UP000594967"/>
    </source>
</evidence>
<keyword evidence="3" id="KW-1185">Reference proteome</keyword>
<reference evidence="2 3" key="1">
    <citation type="submission" date="2020-12" db="EMBL/GenBank/DDBJ databases">
        <title>FDA dAtabase for Regulatory Grade micrObial Sequences (FDA-ARGOS): Supporting development and validation of Infectious Disease Dx tests.</title>
        <authorList>
            <person name="Sproer C."/>
            <person name="Gronow S."/>
            <person name="Severitt S."/>
            <person name="Schroder I."/>
            <person name="Tallon L."/>
            <person name="Sadzewicz L."/>
            <person name="Zhao X."/>
            <person name="Boylan J."/>
            <person name="Ott S."/>
            <person name="Bowen H."/>
            <person name="Vavikolanu K."/>
            <person name="Mehta A."/>
            <person name="Aluvathingal J."/>
            <person name="Nadendla S."/>
            <person name="Lowell S."/>
            <person name="Myers T."/>
            <person name="Yan Y."/>
            <person name="Sichtig H."/>
        </authorList>
    </citation>
    <scope>NUCLEOTIDE SEQUENCE [LARGE SCALE GENOMIC DNA]</scope>
    <source>
        <strain evidence="2 3">FDAARGOS_907</strain>
    </source>
</reference>